<dbReference type="OrthoDB" id="9797743at2"/>
<dbReference type="SFLD" id="SFLDG01129">
    <property type="entry name" value="C1.5:_HAD__Beta-PGM__Phosphata"/>
    <property type="match status" value="1"/>
</dbReference>
<evidence type="ECO:0000256" key="2">
    <source>
        <dbReference type="ARBA" id="ARBA00022723"/>
    </source>
</evidence>
<comment type="caution">
    <text evidence="4">The sequence shown here is derived from an EMBL/GenBank/DDBJ whole genome shotgun (WGS) entry which is preliminary data.</text>
</comment>
<protein>
    <recommendedName>
        <fullName evidence="6">Phosphoglycolate phosphatase</fullName>
    </recommendedName>
</protein>
<evidence type="ECO:0000256" key="1">
    <source>
        <dbReference type="ARBA" id="ARBA00006171"/>
    </source>
</evidence>
<dbReference type="AlphaFoldDB" id="A0A0W1B1N6"/>
<dbReference type="InterPro" id="IPR006439">
    <property type="entry name" value="HAD-SF_hydro_IA"/>
</dbReference>
<dbReference type="PANTHER" id="PTHR18901:SF38">
    <property type="entry name" value="PSEUDOURIDINE-5'-PHOSPHATASE"/>
    <property type="match status" value="1"/>
</dbReference>
<name>A0A0W1B1N6_9BACL</name>
<comment type="similarity">
    <text evidence="1">Belongs to the HAD-like hydrolase superfamily. CbbY/CbbZ/Gph/YieH family.</text>
</comment>
<dbReference type="GO" id="GO:0016787">
    <property type="term" value="F:hydrolase activity"/>
    <property type="evidence" value="ECO:0007669"/>
    <property type="project" value="UniProtKB-KW"/>
</dbReference>
<dbReference type="InterPro" id="IPR036412">
    <property type="entry name" value="HAD-like_sf"/>
</dbReference>
<gene>
    <name evidence="4" type="ORF">UQ64_11755</name>
</gene>
<evidence type="ECO:0000256" key="3">
    <source>
        <dbReference type="ARBA" id="ARBA00022801"/>
    </source>
</evidence>
<dbReference type="GO" id="GO:0046872">
    <property type="term" value="F:metal ion binding"/>
    <property type="evidence" value="ECO:0007669"/>
    <property type="project" value="UniProtKB-KW"/>
</dbReference>
<dbReference type="EMBL" id="LCZJ02000018">
    <property type="protein sequence ID" value="KTD87481.1"/>
    <property type="molecule type" value="Genomic_DNA"/>
</dbReference>
<evidence type="ECO:0008006" key="6">
    <source>
        <dbReference type="Google" id="ProtNLM"/>
    </source>
</evidence>
<dbReference type="NCBIfam" id="TIGR01509">
    <property type="entry name" value="HAD-SF-IA-v3"/>
    <property type="match status" value="1"/>
</dbReference>
<sequence>MKAVIFDFDGLLLDTETPWYYVFKEAYSTYGLDLPLSLWARNVGTNFDAFHPYQYLEQQVGKSIDLKRLQSELEQNYELRMNNAHLLPGVIEILQQARQRSMMLAVASSSTRDWVHKYLQLFGLLPLFDAVVTSDDVQCVKPEPELYKLAMHQLGVSPNETIAFEDSPNGLKAANAAGIRCIIVPNEVTRELDFPPYERRIESLLEFDFGQLSKINF</sequence>
<dbReference type="InterPro" id="IPR023214">
    <property type="entry name" value="HAD_sf"/>
</dbReference>
<dbReference type="Gene3D" id="3.40.50.1000">
    <property type="entry name" value="HAD superfamily/HAD-like"/>
    <property type="match status" value="1"/>
</dbReference>
<dbReference type="Gene3D" id="1.10.150.240">
    <property type="entry name" value="Putative phosphatase, domain 2"/>
    <property type="match status" value="1"/>
</dbReference>
<dbReference type="SFLD" id="SFLDS00003">
    <property type="entry name" value="Haloacid_Dehalogenase"/>
    <property type="match status" value="1"/>
</dbReference>
<dbReference type="PANTHER" id="PTHR18901">
    <property type="entry name" value="2-DEOXYGLUCOSE-6-PHOSPHATE PHOSPHATASE 2"/>
    <property type="match status" value="1"/>
</dbReference>
<evidence type="ECO:0000313" key="5">
    <source>
        <dbReference type="Proteomes" id="UP000054709"/>
    </source>
</evidence>
<organism evidence="4 5">
    <name type="scientific">Paenibacillus etheri</name>
    <dbReference type="NCBI Taxonomy" id="1306852"/>
    <lineage>
        <taxon>Bacteria</taxon>
        <taxon>Bacillati</taxon>
        <taxon>Bacillota</taxon>
        <taxon>Bacilli</taxon>
        <taxon>Bacillales</taxon>
        <taxon>Paenibacillaceae</taxon>
        <taxon>Paenibacillus</taxon>
    </lineage>
</organism>
<dbReference type="Pfam" id="PF13419">
    <property type="entry name" value="HAD_2"/>
    <property type="match status" value="1"/>
</dbReference>
<dbReference type="FunFam" id="3.40.50.1000:FF:000036">
    <property type="entry name" value="HAD family hydrolase"/>
    <property type="match status" value="1"/>
</dbReference>
<proteinExistence type="inferred from homology"/>
<dbReference type="SUPFAM" id="SSF56784">
    <property type="entry name" value="HAD-like"/>
    <property type="match status" value="1"/>
</dbReference>
<keyword evidence="2" id="KW-0479">Metal-binding</keyword>
<dbReference type="RefSeq" id="WP_060622999.1">
    <property type="nucleotide sequence ID" value="NZ_LCZJ02000018.1"/>
</dbReference>
<dbReference type="Proteomes" id="UP000054709">
    <property type="component" value="Unassembled WGS sequence"/>
</dbReference>
<keyword evidence="5" id="KW-1185">Reference proteome</keyword>
<dbReference type="CDD" id="cd16423">
    <property type="entry name" value="HAD_BPGM-like"/>
    <property type="match status" value="1"/>
</dbReference>
<accession>A0A0W1B1N6</accession>
<dbReference type="InterPro" id="IPR041492">
    <property type="entry name" value="HAD_2"/>
</dbReference>
<reference evidence="4 5" key="1">
    <citation type="journal article" date="2015" name="Int. Biodeterior. Biodegradation">
        <title>Physiological and genetic screening methods for the isolation of methyl tert-butyl ether-degrading bacteria for bioremediation purposes.</title>
        <authorList>
            <person name="Guisado I.M."/>
            <person name="Purswani J."/>
            <person name="Gonzalez Lopez J."/>
            <person name="Pozo C."/>
        </authorList>
    </citation>
    <scope>NUCLEOTIDE SEQUENCE [LARGE SCALE GENOMIC DNA]</scope>
    <source>
        <strain evidence="4 5">SH7</strain>
    </source>
</reference>
<dbReference type="InterPro" id="IPR023198">
    <property type="entry name" value="PGP-like_dom2"/>
</dbReference>
<keyword evidence="3" id="KW-0378">Hydrolase</keyword>
<dbReference type="SFLD" id="SFLDG01135">
    <property type="entry name" value="C1.5.6:_HAD__Beta-PGM__Phospha"/>
    <property type="match status" value="1"/>
</dbReference>
<evidence type="ECO:0000313" key="4">
    <source>
        <dbReference type="EMBL" id="KTD87481.1"/>
    </source>
</evidence>